<dbReference type="GO" id="GO:0046872">
    <property type="term" value="F:metal ion binding"/>
    <property type="evidence" value="ECO:0007669"/>
    <property type="project" value="UniProtKB-KW"/>
</dbReference>
<feature type="transmembrane region" description="Helical" evidence="13">
    <location>
        <begin position="106"/>
        <end position="126"/>
    </location>
</feature>
<evidence type="ECO:0000256" key="8">
    <source>
        <dbReference type="ARBA" id="ARBA00022982"/>
    </source>
</evidence>
<keyword evidence="8" id="KW-0249">Electron transport</keyword>
<dbReference type="FunFam" id="3.10.120.10:FF:000002">
    <property type="entry name" value="Cytochrome b5 type B"/>
    <property type="match status" value="1"/>
</dbReference>
<evidence type="ECO:0000256" key="4">
    <source>
        <dbReference type="ARBA" id="ARBA00022692"/>
    </source>
</evidence>
<evidence type="ECO:0000256" key="6">
    <source>
        <dbReference type="ARBA" id="ARBA00022824"/>
    </source>
</evidence>
<evidence type="ECO:0000256" key="10">
    <source>
        <dbReference type="ARBA" id="ARBA00023136"/>
    </source>
</evidence>
<dbReference type="SUPFAM" id="SSF55856">
    <property type="entry name" value="Cytochrome b5-like heme/steroid binding domain"/>
    <property type="match status" value="1"/>
</dbReference>
<feature type="domain" description="Cytochrome b5 heme-binding" evidence="14">
    <location>
        <begin position="3"/>
        <end position="82"/>
    </location>
</feature>
<dbReference type="GO" id="GO:0009055">
    <property type="term" value="F:electron transfer activity"/>
    <property type="evidence" value="ECO:0007669"/>
    <property type="project" value="EnsemblFungi"/>
</dbReference>
<keyword evidence="16" id="KW-1185">Reference proteome</keyword>
<keyword evidence="4 13" id="KW-0812">Transmembrane</keyword>
<protein>
    <recommendedName>
        <fullName evidence="14">Cytochrome b5 heme-binding domain-containing protein</fullName>
    </recommendedName>
</protein>
<dbReference type="PROSITE" id="PS50255">
    <property type="entry name" value="CYTOCHROME_B5_2"/>
    <property type="match status" value="1"/>
</dbReference>
<keyword evidence="3" id="KW-0349">Heme</keyword>
<evidence type="ECO:0000256" key="7">
    <source>
        <dbReference type="ARBA" id="ARBA00022848"/>
    </source>
</evidence>
<dbReference type="GO" id="GO:0020037">
    <property type="term" value="F:heme binding"/>
    <property type="evidence" value="ECO:0007669"/>
    <property type="project" value="TreeGrafter"/>
</dbReference>
<comment type="subcellular location">
    <subcellularLocation>
        <location evidence="1">Endoplasmic reticulum membrane</location>
        <topology evidence="1">Single-pass membrane protein</topology>
        <orientation evidence="1">Cytoplasmic side</orientation>
    </subcellularLocation>
    <subcellularLocation>
        <location evidence="11">Microsome membrane</location>
        <topology evidence="11">Single-pass membrane protein</topology>
        <orientation evidence="11">Cytoplasmic side</orientation>
    </subcellularLocation>
</comment>
<evidence type="ECO:0000313" key="15">
    <source>
        <dbReference type="EMBL" id="ODQ62824.1"/>
    </source>
</evidence>
<dbReference type="InterPro" id="IPR036400">
    <property type="entry name" value="Cyt_B5-like_heme/steroid_sf"/>
</dbReference>
<keyword evidence="13" id="KW-1133">Transmembrane helix</keyword>
<dbReference type="GO" id="GO:0016126">
    <property type="term" value="P:sterol biosynthetic process"/>
    <property type="evidence" value="ECO:0007669"/>
    <property type="project" value="EnsemblFungi"/>
</dbReference>
<sequence>MSVKLFSFEEISKHNTAEDLWMVIDGKVYDCTSFLDEHPENRGGEEVMVDCGGTDATGPFDDIGHSDDAKEALIPLYIGDVDPSSIPANSSSTSGTAGVTGGEQNVGLIIAILAIIVAILAYLLVLK</sequence>
<dbReference type="STRING" id="683960.A0A1E3PC73"/>
<dbReference type="RefSeq" id="XP_019042031.1">
    <property type="nucleotide sequence ID" value="XM_019184483.1"/>
</dbReference>
<evidence type="ECO:0000256" key="5">
    <source>
        <dbReference type="ARBA" id="ARBA00022723"/>
    </source>
</evidence>
<keyword evidence="10 13" id="KW-0472">Membrane</keyword>
<keyword evidence="2" id="KW-0813">Transport</keyword>
<proteinExistence type="inferred from homology"/>
<dbReference type="Pfam" id="PF00173">
    <property type="entry name" value="Cyt-b5"/>
    <property type="match status" value="1"/>
</dbReference>
<dbReference type="PANTHER" id="PTHR19359">
    <property type="entry name" value="CYTOCHROME B5"/>
    <property type="match status" value="1"/>
</dbReference>
<evidence type="ECO:0000256" key="1">
    <source>
        <dbReference type="ARBA" id="ARBA00004131"/>
    </source>
</evidence>
<dbReference type="AlphaFoldDB" id="A0A1E3PC73"/>
<dbReference type="GeneID" id="30201729"/>
<dbReference type="EMBL" id="KV454208">
    <property type="protein sequence ID" value="ODQ62824.1"/>
    <property type="molecule type" value="Genomic_DNA"/>
</dbReference>
<evidence type="ECO:0000256" key="9">
    <source>
        <dbReference type="ARBA" id="ARBA00023004"/>
    </source>
</evidence>
<name>A0A1E3PC73_WICAA</name>
<dbReference type="SMART" id="SM01117">
    <property type="entry name" value="Cyt-b5"/>
    <property type="match status" value="1"/>
</dbReference>
<keyword evidence="5" id="KW-0479">Metal-binding</keyword>
<evidence type="ECO:0000256" key="13">
    <source>
        <dbReference type="SAM" id="Phobius"/>
    </source>
</evidence>
<dbReference type="Gene3D" id="3.10.120.10">
    <property type="entry name" value="Cytochrome b5-like heme/steroid binding domain"/>
    <property type="match status" value="1"/>
</dbReference>
<keyword evidence="7" id="KW-0492">Microsome</keyword>
<dbReference type="Proteomes" id="UP000094112">
    <property type="component" value="Unassembled WGS sequence"/>
</dbReference>
<evidence type="ECO:0000259" key="14">
    <source>
        <dbReference type="PROSITE" id="PS50255"/>
    </source>
</evidence>
<dbReference type="PANTHER" id="PTHR19359:SF150">
    <property type="entry name" value="CYTOCHROME B5"/>
    <property type="match status" value="1"/>
</dbReference>
<organism evidence="15 16">
    <name type="scientific">Wickerhamomyces anomalus (strain ATCC 58044 / CBS 1984 / NCYC 433 / NRRL Y-366-8)</name>
    <name type="common">Yeast</name>
    <name type="synonym">Hansenula anomala</name>
    <dbReference type="NCBI Taxonomy" id="683960"/>
    <lineage>
        <taxon>Eukaryota</taxon>
        <taxon>Fungi</taxon>
        <taxon>Dikarya</taxon>
        <taxon>Ascomycota</taxon>
        <taxon>Saccharomycotina</taxon>
        <taxon>Saccharomycetes</taxon>
        <taxon>Phaffomycetales</taxon>
        <taxon>Wickerhamomycetaceae</taxon>
        <taxon>Wickerhamomyces</taxon>
    </lineage>
</organism>
<keyword evidence="6" id="KW-0256">Endoplasmic reticulum</keyword>
<keyword evidence="9" id="KW-0408">Iron</keyword>
<reference evidence="15 16" key="1">
    <citation type="journal article" date="2016" name="Proc. Natl. Acad. Sci. U.S.A.">
        <title>Comparative genomics of biotechnologically important yeasts.</title>
        <authorList>
            <person name="Riley R."/>
            <person name="Haridas S."/>
            <person name="Wolfe K.H."/>
            <person name="Lopes M.R."/>
            <person name="Hittinger C.T."/>
            <person name="Goeker M."/>
            <person name="Salamov A.A."/>
            <person name="Wisecaver J.H."/>
            <person name="Long T.M."/>
            <person name="Calvey C.H."/>
            <person name="Aerts A.L."/>
            <person name="Barry K.W."/>
            <person name="Choi C."/>
            <person name="Clum A."/>
            <person name="Coughlan A.Y."/>
            <person name="Deshpande S."/>
            <person name="Douglass A.P."/>
            <person name="Hanson S.J."/>
            <person name="Klenk H.-P."/>
            <person name="LaButti K.M."/>
            <person name="Lapidus A."/>
            <person name="Lindquist E.A."/>
            <person name="Lipzen A.M."/>
            <person name="Meier-Kolthoff J.P."/>
            <person name="Ohm R.A."/>
            <person name="Otillar R.P."/>
            <person name="Pangilinan J.L."/>
            <person name="Peng Y."/>
            <person name="Rokas A."/>
            <person name="Rosa C.A."/>
            <person name="Scheuner C."/>
            <person name="Sibirny A.A."/>
            <person name="Slot J.C."/>
            <person name="Stielow J.B."/>
            <person name="Sun H."/>
            <person name="Kurtzman C.P."/>
            <person name="Blackwell M."/>
            <person name="Grigoriev I.V."/>
            <person name="Jeffries T.W."/>
        </authorList>
    </citation>
    <scope>NUCLEOTIDE SEQUENCE [LARGE SCALE GENOMIC DNA]</scope>
    <source>
        <strain evidence="16">ATCC 58044 / CBS 1984 / NCYC 433 / NRRL Y-366-8</strain>
    </source>
</reference>
<accession>A0A1E3PC73</accession>
<dbReference type="InterPro" id="IPR050668">
    <property type="entry name" value="Cytochrome_b5"/>
</dbReference>
<dbReference type="GO" id="GO:0005789">
    <property type="term" value="C:endoplasmic reticulum membrane"/>
    <property type="evidence" value="ECO:0007669"/>
    <property type="project" value="UniProtKB-SubCell"/>
</dbReference>
<evidence type="ECO:0000256" key="12">
    <source>
        <dbReference type="ARBA" id="ARBA00038168"/>
    </source>
</evidence>
<comment type="similarity">
    <text evidence="12">Belongs to the cytochrome b5 family.</text>
</comment>
<dbReference type="InterPro" id="IPR001199">
    <property type="entry name" value="Cyt_B5-like_heme/steroid-bd"/>
</dbReference>
<evidence type="ECO:0000256" key="3">
    <source>
        <dbReference type="ARBA" id="ARBA00022617"/>
    </source>
</evidence>
<evidence type="ECO:0000256" key="11">
    <source>
        <dbReference type="ARBA" id="ARBA00037877"/>
    </source>
</evidence>
<evidence type="ECO:0000256" key="2">
    <source>
        <dbReference type="ARBA" id="ARBA00022448"/>
    </source>
</evidence>
<evidence type="ECO:0000313" key="16">
    <source>
        <dbReference type="Proteomes" id="UP000094112"/>
    </source>
</evidence>
<gene>
    <name evidence="15" type="ORF">WICANDRAFT_76986</name>
</gene>
<dbReference type="OrthoDB" id="260519at2759"/>